<dbReference type="SUPFAM" id="SSF51735">
    <property type="entry name" value="NAD(P)-binding Rossmann-fold domains"/>
    <property type="match status" value="2"/>
</dbReference>
<feature type="region of interest" description="Disordered" evidence="4">
    <location>
        <begin position="1"/>
        <end position="31"/>
    </location>
</feature>
<dbReference type="InterPro" id="IPR002347">
    <property type="entry name" value="SDR_fam"/>
</dbReference>
<dbReference type="Proteomes" id="UP001438707">
    <property type="component" value="Unassembled WGS sequence"/>
</dbReference>
<comment type="similarity">
    <text evidence="1 3">Belongs to the short-chain dehydrogenases/reductases (SDR) family.</text>
</comment>
<accession>A0AAW1QLW7</accession>
<evidence type="ECO:0000256" key="4">
    <source>
        <dbReference type="SAM" id="MobiDB-lite"/>
    </source>
</evidence>
<keyword evidence="2" id="KW-0560">Oxidoreductase</keyword>
<dbReference type="PANTHER" id="PTHR48107">
    <property type="entry name" value="NADPH-DEPENDENT ALDEHYDE REDUCTASE-LIKE PROTEIN, CHLOROPLASTIC-RELATED"/>
    <property type="match status" value="1"/>
</dbReference>
<comment type="caution">
    <text evidence="5">The sequence shown here is derived from an EMBL/GenBank/DDBJ whole genome shotgun (WGS) entry which is preliminary data.</text>
</comment>
<organism evidence="5 6">
    <name type="scientific">Apatococcus lobatus</name>
    <dbReference type="NCBI Taxonomy" id="904363"/>
    <lineage>
        <taxon>Eukaryota</taxon>
        <taxon>Viridiplantae</taxon>
        <taxon>Chlorophyta</taxon>
        <taxon>core chlorophytes</taxon>
        <taxon>Trebouxiophyceae</taxon>
        <taxon>Chlorellales</taxon>
        <taxon>Chlorellaceae</taxon>
        <taxon>Apatococcus</taxon>
    </lineage>
</organism>
<protein>
    <submittedName>
        <fullName evidence="5">Uncharacterized protein</fullName>
    </submittedName>
</protein>
<dbReference type="InterPro" id="IPR036291">
    <property type="entry name" value="NAD(P)-bd_dom_sf"/>
</dbReference>
<evidence type="ECO:0000313" key="5">
    <source>
        <dbReference type="EMBL" id="KAK9822268.1"/>
    </source>
</evidence>
<gene>
    <name evidence="5" type="ORF">WJX74_001211</name>
</gene>
<dbReference type="PRINTS" id="PR00080">
    <property type="entry name" value="SDRFAMILY"/>
</dbReference>
<evidence type="ECO:0000256" key="2">
    <source>
        <dbReference type="ARBA" id="ARBA00023002"/>
    </source>
</evidence>
<proteinExistence type="inferred from homology"/>
<dbReference type="Pfam" id="PF13561">
    <property type="entry name" value="adh_short_C2"/>
    <property type="match status" value="1"/>
</dbReference>
<dbReference type="InterPro" id="IPR020904">
    <property type="entry name" value="Sc_DH/Rdtase_CS"/>
</dbReference>
<evidence type="ECO:0000256" key="3">
    <source>
        <dbReference type="RuleBase" id="RU000363"/>
    </source>
</evidence>
<evidence type="ECO:0000313" key="6">
    <source>
        <dbReference type="Proteomes" id="UP001438707"/>
    </source>
</evidence>
<reference evidence="5 6" key="1">
    <citation type="journal article" date="2024" name="Nat. Commun.">
        <title>Phylogenomics reveals the evolutionary origins of lichenization in chlorophyte algae.</title>
        <authorList>
            <person name="Puginier C."/>
            <person name="Libourel C."/>
            <person name="Otte J."/>
            <person name="Skaloud P."/>
            <person name="Haon M."/>
            <person name="Grisel S."/>
            <person name="Petersen M."/>
            <person name="Berrin J.G."/>
            <person name="Delaux P.M."/>
            <person name="Dal Grande F."/>
            <person name="Keller J."/>
        </authorList>
    </citation>
    <scope>NUCLEOTIDE SEQUENCE [LARGE SCALE GENOMIC DNA]</scope>
    <source>
        <strain evidence="5 6">SAG 2145</strain>
    </source>
</reference>
<dbReference type="Gene3D" id="3.40.50.720">
    <property type="entry name" value="NAD(P)-binding Rossmann-like Domain"/>
    <property type="match status" value="2"/>
</dbReference>
<dbReference type="EMBL" id="JALJOS010000033">
    <property type="protein sequence ID" value="KAK9822268.1"/>
    <property type="molecule type" value="Genomic_DNA"/>
</dbReference>
<dbReference type="PROSITE" id="PS00061">
    <property type="entry name" value="ADH_SHORT"/>
    <property type="match status" value="1"/>
</dbReference>
<dbReference type="PANTHER" id="PTHR48107:SF16">
    <property type="entry name" value="NADPH-DEPENDENT ALDEHYDE REDUCTASE 1, CHLOROPLASTIC"/>
    <property type="match status" value="1"/>
</dbReference>
<dbReference type="PRINTS" id="PR00081">
    <property type="entry name" value="GDHRDH"/>
</dbReference>
<keyword evidence="6" id="KW-1185">Reference proteome</keyword>
<name>A0AAW1QLW7_9CHLO</name>
<dbReference type="FunFam" id="3.40.50.720:FF:000084">
    <property type="entry name" value="Short-chain dehydrogenase reductase"/>
    <property type="match status" value="1"/>
</dbReference>
<sequence>MSAAIQDADATRPPFKPQQQDPVGLESKMDPAPDYGYETYKGTGKLKGKVAIVTGGDSGIGRAIAMHYAREGAHVAIAYLDEHEDAEQIKKHIEESNVECILIPGDISKEETCQDIVDKTVKKWGKVDILVNNAAYQGPMQDDFRKLTRERLEFTFKTNIIAYFSMAQKCVEHMSRGSAIIDVCSINAYMPQPAILDYASTKGAIVTFTKGLSHQLIGKGIRVNCIAPGPVWTPLVPMSFDKETGAIVTFTKGLSHQLIGKGIRVNCIAPGPVWTPLIPMSFDENTVEHFGKETVGTPIMRPGQPKEYGPIAVFLADEAQSSYILGAVIAVTGGMLIS</sequence>
<dbReference type="GO" id="GO:0016614">
    <property type="term" value="F:oxidoreductase activity, acting on CH-OH group of donors"/>
    <property type="evidence" value="ECO:0007669"/>
    <property type="project" value="UniProtKB-ARBA"/>
</dbReference>
<evidence type="ECO:0000256" key="1">
    <source>
        <dbReference type="ARBA" id="ARBA00006484"/>
    </source>
</evidence>
<dbReference type="Pfam" id="PF00106">
    <property type="entry name" value="adh_short"/>
    <property type="match status" value="1"/>
</dbReference>
<dbReference type="AlphaFoldDB" id="A0AAW1QLW7"/>